<proteinExistence type="predicted"/>
<name>A0ABR4DP02_9PEZI</name>
<organism evidence="1 2">
    <name type="scientific">Remersonia thermophila</name>
    <dbReference type="NCBI Taxonomy" id="72144"/>
    <lineage>
        <taxon>Eukaryota</taxon>
        <taxon>Fungi</taxon>
        <taxon>Dikarya</taxon>
        <taxon>Ascomycota</taxon>
        <taxon>Pezizomycotina</taxon>
        <taxon>Sordariomycetes</taxon>
        <taxon>Sordariomycetidae</taxon>
        <taxon>Sordariales</taxon>
        <taxon>Sordariales incertae sedis</taxon>
        <taxon>Remersonia</taxon>
    </lineage>
</organism>
<dbReference type="RefSeq" id="XP_070870780.1">
    <property type="nucleotide sequence ID" value="XM_071007585.1"/>
</dbReference>
<comment type="caution">
    <text evidence="1">The sequence shown here is derived from an EMBL/GenBank/DDBJ whole genome shotgun (WGS) entry which is preliminary data.</text>
</comment>
<dbReference type="EMBL" id="JAZGUE010000001">
    <property type="protein sequence ID" value="KAL2272056.1"/>
    <property type="molecule type" value="Genomic_DNA"/>
</dbReference>
<dbReference type="Proteomes" id="UP001600064">
    <property type="component" value="Unassembled WGS sequence"/>
</dbReference>
<sequence>MAPDATSLLRRFLGRRHHVLKVQRIRPRRPDQPSLAALNDDLLSLIAHWMYEIDPESLNGLALVCSALYSHARRVQYRDICIDLAAFRHEDNLADSKRLESLARNGFLSAVRTLRIRVSDKTERAIHEGLSPSTKTLHHYDKARLRVEFPVWNRLGELIPQMTGLRDLHWHGHVLPDAVRKHLHSHSDLGLHLSLFATTNRYWPPQQARLENCAAHFGGASASLTALRIKIEYGEALSLRPITRALKGVLLNSPRLRILSIDIGHTRKGGMGRGAEPEYCGFGFVGGEAPAPLEELEIVSYPWGETATWFNRQGYPNPEEGTEMQYWARYFNWSRLRRLTLYYASMPLAGLLAPSLVALEEVYIEYISGMAFMDHSLVELFRTLAPSARLRAVSLPLLSSTENSDVVDALISRHASTLRMLSVTRAPLEASVLSRVVDKLPCLEEITIRCQRQPRASSSQELASPRPTSSVADANITTAWPSHVLTTLSSFTSLSSLRAFTVYFPCGEPNELQMPVLNYSSARNLAEALYSISAAAQGNNTAFPRELRFYSGHLEDFIPDHPSQSEWSRDNATGFVCRRRMAVGKGEGPFEIGCVRLDAAQNGRLREVVEAAAAMTEEEERCVEFLVACRGAMIEATYLAWRKRMEDSGRR</sequence>
<evidence type="ECO:0008006" key="3">
    <source>
        <dbReference type="Google" id="ProtNLM"/>
    </source>
</evidence>
<gene>
    <name evidence="1" type="ORF">VTJ83DRAFT_1427</name>
</gene>
<evidence type="ECO:0000313" key="2">
    <source>
        <dbReference type="Proteomes" id="UP001600064"/>
    </source>
</evidence>
<accession>A0ABR4DP02</accession>
<evidence type="ECO:0000313" key="1">
    <source>
        <dbReference type="EMBL" id="KAL2272056.1"/>
    </source>
</evidence>
<keyword evidence="2" id="KW-1185">Reference proteome</keyword>
<reference evidence="1 2" key="1">
    <citation type="journal article" date="2024" name="Commun. Biol.">
        <title>Comparative genomic analysis of thermophilic fungi reveals convergent evolutionary adaptations and gene losses.</title>
        <authorList>
            <person name="Steindorff A.S."/>
            <person name="Aguilar-Pontes M.V."/>
            <person name="Robinson A.J."/>
            <person name="Andreopoulos B."/>
            <person name="LaButti K."/>
            <person name="Kuo A."/>
            <person name="Mondo S."/>
            <person name="Riley R."/>
            <person name="Otillar R."/>
            <person name="Haridas S."/>
            <person name="Lipzen A."/>
            <person name="Grimwood J."/>
            <person name="Schmutz J."/>
            <person name="Clum A."/>
            <person name="Reid I.D."/>
            <person name="Moisan M.C."/>
            <person name="Butler G."/>
            <person name="Nguyen T.T.M."/>
            <person name="Dewar K."/>
            <person name="Conant G."/>
            <person name="Drula E."/>
            <person name="Henrissat B."/>
            <person name="Hansel C."/>
            <person name="Singer S."/>
            <person name="Hutchinson M.I."/>
            <person name="de Vries R.P."/>
            <person name="Natvig D.O."/>
            <person name="Powell A.J."/>
            <person name="Tsang A."/>
            <person name="Grigoriev I.V."/>
        </authorList>
    </citation>
    <scope>NUCLEOTIDE SEQUENCE [LARGE SCALE GENOMIC DNA]</scope>
    <source>
        <strain evidence="1 2">ATCC 22073</strain>
    </source>
</reference>
<dbReference type="GeneID" id="98122229"/>
<protein>
    <recommendedName>
        <fullName evidence="3">F-box domain-containing protein</fullName>
    </recommendedName>
</protein>